<dbReference type="InterPro" id="IPR029479">
    <property type="entry name" value="Nitroreductase"/>
</dbReference>
<dbReference type="EMBL" id="AP024412">
    <property type="protein sequence ID" value="BCR35233.1"/>
    <property type="molecule type" value="Genomic_DNA"/>
</dbReference>
<dbReference type="PANTHER" id="PTHR23026:SF90">
    <property type="entry name" value="IODOTYROSINE DEIODINASE 1"/>
    <property type="match status" value="1"/>
</dbReference>
<dbReference type="Proteomes" id="UP000620133">
    <property type="component" value="Chromosome"/>
</dbReference>
<evidence type="ECO:0000256" key="3">
    <source>
        <dbReference type="ARBA" id="ARBA00023002"/>
    </source>
</evidence>
<dbReference type="CDD" id="cd02144">
    <property type="entry name" value="iodotyrosine_dehalogenase"/>
    <property type="match status" value="1"/>
</dbReference>
<dbReference type="InterPro" id="IPR050627">
    <property type="entry name" value="Nitroreductase/BluB"/>
</dbReference>
<evidence type="ECO:0000256" key="2">
    <source>
        <dbReference type="ARBA" id="ARBA00022643"/>
    </source>
</evidence>
<sequence>MSLIDKLKQRRSYREFEPESFDIQLLIDAIDAAKYAPNGANKQPWTFCIIKDPDIKKEIRIQSERIETEFYKKITDQWMSDLKALKVNTDKSFLDSAPYLIVIFKHIFQYDQNNQQTKVYYPDISVGIATGMLISILTDLGLDILTYTPSPNSFLSSILQRPKNERPYLILVVGKGSKSYKLPKITKKPTEDILKIY</sequence>
<dbReference type="Pfam" id="PF00881">
    <property type="entry name" value="Nitroreductase"/>
    <property type="match status" value="1"/>
</dbReference>
<name>A0A7U9TI03_9MOLU</name>
<protein>
    <submittedName>
        <fullName evidence="5">Oxidoreductase</fullName>
    </submittedName>
</protein>
<evidence type="ECO:0000256" key="1">
    <source>
        <dbReference type="ARBA" id="ARBA00022630"/>
    </source>
</evidence>
<evidence type="ECO:0000259" key="4">
    <source>
        <dbReference type="Pfam" id="PF00881"/>
    </source>
</evidence>
<dbReference type="SUPFAM" id="SSF55469">
    <property type="entry name" value="FMN-dependent nitroreductase-like"/>
    <property type="match status" value="1"/>
</dbReference>
<keyword evidence="2" id="KW-0288">FMN</keyword>
<dbReference type="PANTHER" id="PTHR23026">
    <property type="entry name" value="NADPH NITROREDUCTASE"/>
    <property type="match status" value="1"/>
</dbReference>
<dbReference type="InterPro" id="IPR000415">
    <property type="entry name" value="Nitroreductase-like"/>
</dbReference>
<dbReference type="AlphaFoldDB" id="A0A7U9TI03"/>
<dbReference type="GO" id="GO:0016491">
    <property type="term" value="F:oxidoreductase activity"/>
    <property type="evidence" value="ECO:0007669"/>
    <property type="project" value="UniProtKB-KW"/>
</dbReference>
<dbReference type="KEGG" id="manr:MPAN_001260"/>
<accession>A0A7U9TI03</accession>
<proteinExistence type="predicted"/>
<evidence type="ECO:0000313" key="6">
    <source>
        <dbReference type="Proteomes" id="UP000620133"/>
    </source>
</evidence>
<gene>
    <name evidence="5" type="ORF">MPAN_001260</name>
</gene>
<feature type="domain" description="Nitroreductase" evidence="4">
    <location>
        <begin position="7"/>
        <end position="175"/>
    </location>
</feature>
<dbReference type="RefSeq" id="WP_176239104.1">
    <property type="nucleotide sequence ID" value="NZ_AP024412.1"/>
</dbReference>
<keyword evidence="3" id="KW-0560">Oxidoreductase</keyword>
<organism evidence="5 6">
    <name type="scientific">Mariniplasma anaerobium</name>
    <dbReference type="NCBI Taxonomy" id="2735436"/>
    <lineage>
        <taxon>Bacteria</taxon>
        <taxon>Bacillati</taxon>
        <taxon>Mycoplasmatota</taxon>
        <taxon>Mollicutes</taxon>
        <taxon>Acholeplasmatales</taxon>
        <taxon>Acholeplasmataceae</taxon>
        <taxon>Mariniplasma</taxon>
    </lineage>
</organism>
<dbReference type="Gene3D" id="3.40.109.10">
    <property type="entry name" value="NADH Oxidase"/>
    <property type="match status" value="1"/>
</dbReference>
<reference evidence="5" key="1">
    <citation type="submission" date="2021-01" db="EMBL/GenBank/DDBJ databases">
        <title>Draft genome sequence of Acholeplasmataceae bacterium strain Mahy22.</title>
        <authorList>
            <person name="Watanabe M."/>
            <person name="Kojima H."/>
            <person name="Fukui M."/>
        </authorList>
    </citation>
    <scope>NUCLEOTIDE SEQUENCE</scope>
    <source>
        <strain evidence="5">Mahy22</strain>
    </source>
</reference>
<keyword evidence="6" id="KW-1185">Reference proteome</keyword>
<keyword evidence="1" id="KW-0285">Flavoprotein</keyword>
<evidence type="ECO:0000313" key="5">
    <source>
        <dbReference type="EMBL" id="BCR35233.1"/>
    </source>
</evidence>